<organism evidence="1 2">
    <name type="scientific">Sphaerodactylus townsendi</name>
    <dbReference type="NCBI Taxonomy" id="933632"/>
    <lineage>
        <taxon>Eukaryota</taxon>
        <taxon>Metazoa</taxon>
        <taxon>Chordata</taxon>
        <taxon>Craniata</taxon>
        <taxon>Vertebrata</taxon>
        <taxon>Euteleostomi</taxon>
        <taxon>Lepidosauria</taxon>
        <taxon>Squamata</taxon>
        <taxon>Bifurcata</taxon>
        <taxon>Gekkota</taxon>
        <taxon>Sphaerodactylidae</taxon>
        <taxon>Sphaerodactylus</taxon>
    </lineage>
</organism>
<comment type="caution">
    <text evidence="1">The sequence shown here is derived from an EMBL/GenBank/DDBJ whole genome shotgun (WGS) entry which is preliminary data.</text>
</comment>
<gene>
    <name evidence="1" type="ORF">K3G42_018398</name>
</gene>
<dbReference type="Proteomes" id="UP000827872">
    <property type="component" value="Linkage Group LG06"/>
</dbReference>
<protein>
    <submittedName>
        <fullName evidence="1">Uncharacterized protein</fullName>
    </submittedName>
</protein>
<evidence type="ECO:0000313" key="1">
    <source>
        <dbReference type="EMBL" id="KAH8007199.1"/>
    </source>
</evidence>
<accession>A0ACB8FQ52</accession>
<dbReference type="EMBL" id="CM037619">
    <property type="protein sequence ID" value="KAH8007199.1"/>
    <property type="molecule type" value="Genomic_DNA"/>
</dbReference>
<proteinExistence type="predicted"/>
<keyword evidence="2" id="KW-1185">Reference proteome</keyword>
<name>A0ACB8FQ52_9SAUR</name>
<reference evidence="1" key="1">
    <citation type="submission" date="2021-08" db="EMBL/GenBank/DDBJ databases">
        <title>The first chromosome-level gecko genome reveals the dynamic sex chromosomes of Neotropical dwarf geckos (Sphaerodactylidae: Sphaerodactylus).</title>
        <authorList>
            <person name="Pinto B.J."/>
            <person name="Keating S.E."/>
            <person name="Gamble T."/>
        </authorList>
    </citation>
    <scope>NUCLEOTIDE SEQUENCE</scope>
    <source>
        <strain evidence="1">TG3544</strain>
    </source>
</reference>
<evidence type="ECO:0000313" key="2">
    <source>
        <dbReference type="Proteomes" id="UP000827872"/>
    </source>
</evidence>
<sequence>MQRPAELSVFRGKDARNGGGRLQKQKSLTNLTLLSEGEKRRYSCRENWFDSASKSSQVSHQREGELGSRGSLSRALSKSAHSLYHVSNKSPWEAGEPQPVRSRKSSKRLSEYPMDTSDQGESGKLSDENVPFKSNFTSQNWVEEEQGCLREGTAQLDEDVIITMLGDLEQVLYNDMTGKTVAYFLLKPPKHSLQEIHP</sequence>